<evidence type="ECO:0000313" key="3">
    <source>
        <dbReference type="Proteomes" id="UP000198816"/>
    </source>
</evidence>
<dbReference type="Proteomes" id="UP000198816">
    <property type="component" value="Unassembled WGS sequence"/>
</dbReference>
<accession>A0A1H2T7K6</accession>
<gene>
    <name evidence="2" type="ORF">SAMN05421783_103323</name>
</gene>
<dbReference type="EMBL" id="FNNZ01000003">
    <property type="protein sequence ID" value="SDW39685.1"/>
    <property type="molecule type" value="Genomic_DNA"/>
</dbReference>
<protein>
    <submittedName>
        <fullName evidence="2">Uncharacterized protein</fullName>
    </submittedName>
</protein>
<keyword evidence="3" id="KW-1185">Reference proteome</keyword>
<evidence type="ECO:0000256" key="1">
    <source>
        <dbReference type="SAM" id="SignalP"/>
    </source>
</evidence>
<sequence>MTSTARPSVLISDWLVAAVLLVPGVAMADDCSDGPNVADHPAVPRYAGACLIGSEQKSFENLTLPLGKAVRQVHVWTAE</sequence>
<organism evidence="2 3">
    <name type="scientific">Thiocapsa roseopersicina</name>
    <dbReference type="NCBI Taxonomy" id="1058"/>
    <lineage>
        <taxon>Bacteria</taxon>
        <taxon>Pseudomonadati</taxon>
        <taxon>Pseudomonadota</taxon>
        <taxon>Gammaproteobacteria</taxon>
        <taxon>Chromatiales</taxon>
        <taxon>Chromatiaceae</taxon>
        <taxon>Thiocapsa</taxon>
    </lineage>
</organism>
<dbReference type="RefSeq" id="WP_093028941.1">
    <property type="nucleotide sequence ID" value="NZ_FNNZ01000003.1"/>
</dbReference>
<feature type="chain" id="PRO_5011770828" evidence="1">
    <location>
        <begin position="29"/>
        <end position="79"/>
    </location>
</feature>
<evidence type="ECO:0000313" key="2">
    <source>
        <dbReference type="EMBL" id="SDW39685.1"/>
    </source>
</evidence>
<dbReference type="AlphaFoldDB" id="A0A1H2T7K6"/>
<dbReference type="OrthoDB" id="9792021at2"/>
<dbReference type="STRING" id="1058.SAMN05421783_103323"/>
<name>A0A1H2T7K6_THIRO</name>
<proteinExistence type="predicted"/>
<keyword evidence="1" id="KW-0732">Signal</keyword>
<feature type="signal peptide" evidence="1">
    <location>
        <begin position="1"/>
        <end position="28"/>
    </location>
</feature>
<reference evidence="3" key="1">
    <citation type="submission" date="2016-10" db="EMBL/GenBank/DDBJ databases">
        <authorList>
            <person name="Varghese N."/>
            <person name="Submissions S."/>
        </authorList>
    </citation>
    <scope>NUCLEOTIDE SEQUENCE [LARGE SCALE GENOMIC DNA]</scope>
    <source>
        <strain evidence="3">DSM 217</strain>
    </source>
</reference>